<name>A0A383ACE2_9ZZZZ</name>
<dbReference type="Gene3D" id="3.75.10.10">
    <property type="entry name" value="L-arginine/glycine Amidinotransferase, Chain A"/>
    <property type="match status" value="1"/>
</dbReference>
<organism evidence="1">
    <name type="scientific">marine metagenome</name>
    <dbReference type="NCBI Taxonomy" id="408172"/>
    <lineage>
        <taxon>unclassified sequences</taxon>
        <taxon>metagenomes</taxon>
        <taxon>ecological metagenomes</taxon>
    </lineage>
</organism>
<dbReference type="EMBL" id="UINC01190884">
    <property type="protein sequence ID" value="SVE05249.1"/>
    <property type="molecule type" value="Genomic_DNA"/>
</dbReference>
<protein>
    <recommendedName>
        <fullName evidence="2">Arginine deiminase</fullName>
    </recommendedName>
</protein>
<evidence type="ECO:0008006" key="2">
    <source>
        <dbReference type="Google" id="ProtNLM"/>
    </source>
</evidence>
<gene>
    <name evidence="1" type="ORF">METZ01_LOCUS458103</name>
</gene>
<dbReference type="SUPFAM" id="SSF55909">
    <property type="entry name" value="Pentein"/>
    <property type="match status" value="1"/>
</dbReference>
<proteinExistence type="predicted"/>
<reference evidence="1" key="1">
    <citation type="submission" date="2018-05" db="EMBL/GenBank/DDBJ databases">
        <authorList>
            <person name="Lanie J.A."/>
            <person name="Ng W.-L."/>
            <person name="Kazmierczak K.M."/>
            <person name="Andrzejewski T.M."/>
            <person name="Davidsen T.M."/>
            <person name="Wayne K.J."/>
            <person name="Tettelin H."/>
            <person name="Glass J.I."/>
            <person name="Rusch D."/>
            <person name="Podicherti R."/>
            <person name="Tsui H.-C.T."/>
            <person name="Winkler M.E."/>
        </authorList>
    </citation>
    <scope>NUCLEOTIDE SEQUENCE</scope>
</reference>
<sequence length="78" mass="8710">LLYGRNQHTIGTLKDYGFTEVKLSSVQSRDERRDKVQAAIGQEKVIYSFIGSELSRARGGPRCLTMPLKRQSLNTPAA</sequence>
<feature type="non-terminal residue" evidence="1">
    <location>
        <position position="1"/>
    </location>
</feature>
<dbReference type="AlphaFoldDB" id="A0A383ACE2"/>
<evidence type="ECO:0000313" key="1">
    <source>
        <dbReference type="EMBL" id="SVE05249.1"/>
    </source>
</evidence>
<accession>A0A383ACE2</accession>